<proteinExistence type="predicted"/>
<dbReference type="Pfam" id="PF07441">
    <property type="entry name" value="BofA"/>
    <property type="match status" value="1"/>
</dbReference>
<gene>
    <name evidence="2" type="ORF">KQI88_07945</name>
</gene>
<keyword evidence="3" id="KW-1185">Reference proteome</keyword>
<keyword evidence="1" id="KW-0812">Transmembrane</keyword>
<sequence>MGLELNIILAYAVGLILLYVVGWILLIPLKWIIRLVWNSILGGIMLFVINIIGGIWGISLVINPLSAVIAGVLGMPGVILLLLLKYVL</sequence>
<organism evidence="2 3">
    <name type="scientific">Alkaliphilus flagellatus</name>
    <dbReference type="NCBI Taxonomy" id="2841507"/>
    <lineage>
        <taxon>Bacteria</taxon>
        <taxon>Bacillati</taxon>
        <taxon>Bacillota</taxon>
        <taxon>Clostridia</taxon>
        <taxon>Peptostreptococcales</taxon>
        <taxon>Natronincolaceae</taxon>
        <taxon>Alkaliphilus</taxon>
    </lineage>
</organism>
<evidence type="ECO:0000256" key="1">
    <source>
        <dbReference type="SAM" id="Phobius"/>
    </source>
</evidence>
<keyword evidence="1" id="KW-1133">Transmembrane helix</keyword>
<comment type="caution">
    <text evidence="2">The sequence shown here is derived from an EMBL/GenBank/DDBJ whole genome shotgun (WGS) entry which is preliminary data.</text>
</comment>
<feature type="transmembrane region" description="Helical" evidence="1">
    <location>
        <begin position="64"/>
        <end position="84"/>
    </location>
</feature>
<dbReference type="Proteomes" id="UP000779508">
    <property type="component" value="Unassembled WGS sequence"/>
</dbReference>
<feature type="transmembrane region" description="Helical" evidence="1">
    <location>
        <begin position="35"/>
        <end position="58"/>
    </location>
</feature>
<accession>A0ABS6G2D9</accession>
<evidence type="ECO:0000313" key="2">
    <source>
        <dbReference type="EMBL" id="MBU5676346.1"/>
    </source>
</evidence>
<reference evidence="2 3" key="1">
    <citation type="submission" date="2021-06" db="EMBL/GenBank/DDBJ databases">
        <authorList>
            <person name="Sun Q."/>
            <person name="Li D."/>
        </authorList>
    </citation>
    <scope>NUCLEOTIDE SEQUENCE [LARGE SCALE GENOMIC DNA]</scope>
    <source>
        <strain evidence="2 3">MSJ-5</strain>
    </source>
</reference>
<feature type="transmembrane region" description="Helical" evidence="1">
    <location>
        <begin position="6"/>
        <end position="28"/>
    </location>
</feature>
<dbReference type="EMBL" id="JAHLQK010000003">
    <property type="protein sequence ID" value="MBU5676346.1"/>
    <property type="molecule type" value="Genomic_DNA"/>
</dbReference>
<keyword evidence="1" id="KW-0472">Membrane</keyword>
<evidence type="ECO:0000313" key="3">
    <source>
        <dbReference type="Proteomes" id="UP000779508"/>
    </source>
</evidence>
<dbReference type="InterPro" id="IPR010001">
    <property type="entry name" value="BofA"/>
</dbReference>
<protein>
    <submittedName>
        <fullName evidence="2">Pro-sigmaK processing inhibitor BofA family protein</fullName>
    </submittedName>
</protein>
<dbReference type="RefSeq" id="WP_212381005.1">
    <property type="nucleotide sequence ID" value="NZ_JAHLQK010000003.1"/>
</dbReference>
<name>A0ABS6G2D9_9FIRM</name>
<dbReference type="NCBIfam" id="TIGR02862">
    <property type="entry name" value="spore_BofA"/>
    <property type="match status" value="1"/>
</dbReference>